<dbReference type="GO" id="GO:0016055">
    <property type="term" value="P:Wnt signaling pathway"/>
    <property type="evidence" value="ECO:0007669"/>
    <property type="project" value="UniProtKB-KW"/>
</dbReference>
<reference evidence="6" key="2">
    <citation type="submission" date="2020-05" db="UniProtKB">
        <authorList>
            <consortium name="EnsemblMetazoa"/>
        </authorList>
    </citation>
    <scope>IDENTIFICATION</scope>
    <source>
        <strain evidence="6">maculatus3</strain>
    </source>
</reference>
<dbReference type="InterPro" id="IPR055142">
    <property type="entry name" value="ZER1-like_C"/>
</dbReference>
<evidence type="ECO:0000259" key="5">
    <source>
        <dbReference type="Pfam" id="PF22964"/>
    </source>
</evidence>
<dbReference type="PANTHER" id="PTHR12607:SF12">
    <property type="entry name" value="APC-LIKE, ISOFORM A-RELATED"/>
    <property type="match status" value="1"/>
</dbReference>
<dbReference type="GO" id="GO:0007389">
    <property type="term" value="P:pattern specification process"/>
    <property type="evidence" value="ECO:0007669"/>
    <property type="project" value="TreeGrafter"/>
</dbReference>
<evidence type="ECO:0000313" key="6">
    <source>
        <dbReference type="EnsemblMetazoa" id="AMAM013502-PA"/>
    </source>
</evidence>
<feature type="compositionally biased region" description="Acidic residues" evidence="4">
    <location>
        <begin position="1021"/>
        <end position="1030"/>
    </location>
</feature>
<evidence type="ECO:0000256" key="1">
    <source>
        <dbReference type="ARBA" id="ARBA00009051"/>
    </source>
</evidence>
<dbReference type="SMART" id="SM00185">
    <property type="entry name" value="ARM"/>
    <property type="match status" value="6"/>
</dbReference>
<reference evidence="7" key="1">
    <citation type="submission" date="2013-09" db="EMBL/GenBank/DDBJ databases">
        <title>The Genome Sequence of Anopheles maculatus species B.</title>
        <authorList>
            <consortium name="The Broad Institute Genomics Platform"/>
            <person name="Neafsey D.E."/>
            <person name="Besansky N."/>
            <person name="Howell P."/>
            <person name="Walton C."/>
            <person name="Young S.K."/>
            <person name="Zeng Q."/>
            <person name="Gargeya S."/>
            <person name="Fitzgerald M."/>
            <person name="Haas B."/>
            <person name="Abouelleil A."/>
            <person name="Allen A.W."/>
            <person name="Alvarado L."/>
            <person name="Arachchi H.M."/>
            <person name="Berlin A.M."/>
            <person name="Chapman S.B."/>
            <person name="Gainer-Dewar J."/>
            <person name="Goldberg J."/>
            <person name="Griggs A."/>
            <person name="Gujja S."/>
            <person name="Hansen M."/>
            <person name="Howarth C."/>
            <person name="Imamovic A."/>
            <person name="Ireland A."/>
            <person name="Larimer J."/>
            <person name="McCowan C."/>
            <person name="Murphy C."/>
            <person name="Pearson M."/>
            <person name="Poon T.W."/>
            <person name="Priest M."/>
            <person name="Roberts A."/>
            <person name="Saif S."/>
            <person name="Shea T."/>
            <person name="Sisk P."/>
            <person name="Sykes S."/>
            <person name="Wortman J."/>
            <person name="Nusbaum C."/>
            <person name="Birren B."/>
        </authorList>
    </citation>
    <scope>NUCLEOTIDE SEQUENCE [LARGE SCALE GENOMIC DNA]</scope>
    <source>
        <strain evidence="7">maculatus3</strain>
    </source>
</reference>
<dbReference type="InterPro" id="IPR016024">
    <property type="entry name" value="ARM-type_fold"/>
</dbReference>
<evidence type="ECO:0000313" key="7">
    <source>
        <dbReference type="Proteomes" id="UP000075901"/>
    </source>
</evidence>
<feature type="repeat" description="ARM" evidence="3">
    <location>
        <begin position="493"/>
        <end position="527"/>
    </location>
</feature>
<accession>A0A182SU71</accession>
<feature type="compositionally biased region" description="Basic and acidic residues" evidence="4">
    <location>
        <begin position="1180"/>
        <end position="1194"/>
    </location>
</feature>
<dbReference type="GO" id="GO:0008017">
    <property type="term" value="F:microtubule binding"/>
    <property type="evidence" value="ECO:0007669"/>
    <property type="project" value="TreeGrafter"/>
</dbReference>
<dbReference type="InterPro" id="IPR041257">
    <property type="entry name" value="APC_rep"/>
</dbReference>
<comment type="similarity">
    <text evidence="1">Belongs to the adenomatous polyposis coli (APC) family.</text>
</comment>
<dbReference type="PROSITE" id="PS50176">
    <property type="entry name" value="ARM_REPEAT"/>
    <property type="match status" value="2"/>
</dbReference>
<keyword evidence="2" id="KW-0879">Wnt signaling pathway</keyword>
<feature type="region of interest" description="Disordered" evidence="4">
    <location>
        <begin position="1122"/>
        <end position="1145"/>
    </location>
</feature>
<sequence>MPKPSDESFGKPADSSLDDDFELDELAVSRKPHFLDYDNKPPAELVDHCWNGSGKEEEEEEEDEEEILSVAEKEEKDVNGLPLLATVVCEQSLLFQRPPPVASLDATTAIPIMNVSYDVTTATVTTLNIVPAAKQGGGVVNGSRGGGTWPLKDRPASMSPRRQPLLQQQHQQPPPPPPPQQHHALNRGELGEVGPKMECVYSLLSMLGSTNVLEMSCKFLELSRNEEKCSALRRSGCVPLLVHIIHNEPNEVARRNARHALVNVVRCNVDEGSARRELKVLRLIDQLIDYTDLLKEQTRENGQTAEAPGTIQVEKDSSTVAPDAERHPIQAIGTLAKISYDEEHRHAMCQFGALQTIASLIQLDHQVHGSATPDALKCIEMRRYASMVLTNLTFGQGNNKALLCSNRDFMRALVSQLGCPELVQVTASVLRNLSWRADAITKQTLVEIETVTLLTEAAMRCAVENTLKSILSALWNLSNHCAQNRAKICEVSGALAFLIDLLSYEAPSKTWSIVENAGGILRNVSSHIAQSEAYRRVLRDKQCFKLLLDQLKSPSLTVVSNACGTLGNLSSENEQDQRFLREHGAIPMLRSLIYSKHNIISNGSRLALKNLQQQPVQRTAQVAVPVSNLHEPDGSSWNGKGGETGLMPAKPCLNVRKQRAMEQELGCAFYRKQSETVADGGDVEGIGRDVGSSPDPDPEPETPINYGLTEERLHQHSYDYQETDIDQLTDYSLRYAENQSDSEDEETKDEERAVAAYRRRASGERGDPTVNVLMPEDSVKCYYTEGTPQIISSATSMSDLRAVAGAPLKPVEVVGSVATAVEVVVAAERAEGIVSGPAMKSNPIPIGRGTAVIGDGDTGCNTPDKPFNYCEEGTPDFSREASLSIIDLAHETKQQQQEKQQQTDEQQQQQQHIKQSSPTAAVVVGDPNGSITGGPVGKSVSFLNTGADETPLMFSRTSSMGSLSSAEPACTDDKSSIVSEFSRMASGVMSPSELPDSPTQTIPHSPHPQTKRPMLPKILPPDDDDDDGGDGGDGRRVVNGDGIGAFADTVSKFNVEHTPAQFSCATSLSNLSLEEKDEIKQGDMGGELVEEERLVEESGSLPSQPPVLPNPADVVLIGMMNGGTTDATNTDEGHASDADSDVGGGEDDELLASCISIGMSSVVARSVAKQKTGPTFQTLRYDDPVANDDGHDSDDSSNLSDNNDRLLEECILRGMPKPKQTHPLMGPGAGGPVMKENPFKMMRTNDTMAPANDELNPFHIEDSPCNFSTVSALSELTMASDTMRDKSLERLEFVIEQQASVMYYSCFLFCCFFCFALNSLDRELIDSLVKDGLPKKRELAVVSSPSVESETDDHLLDEAIAAGITGKVQHGRGKIKVPSCSISQCCFICIIESTSI</sequence>
<dbReference type="InterPro" id="IPR011989">
    <property type="entry name" value="ARM-like"/>
</dbReference>
<feature type="compositionally biased region" description="Low complexity" evidence="4">
    <location>
        <begin position="894"/>
        <end position="911"/>
    </location>
</feature>
<feature type="domain" description="Protein zer-1 homolog-like C-terminal" evidence="5">
    <location>
        <begin position="440"/>
        <end position="576"/>
    </location>
</feature>
<dbReference type="InterPro" id="IPR026818">
    <property type="entry name" value="Apc_fam"/>
</dbReference>
<dbReference type="VEuPathDB" id="VectorBase:AMAM013502"/>
<dbReference type="GO" id="GO:0090090">
    <property type="term" value="P:negative regulation of canonical Wnt signaling pathway"/>
    <property type="evidence" value="ECO:0007669"/>
    <property type="project" value="TreeGrafter"/>
</dbReference>
<evidence type="ECO:0000256" key="2">
    <source>
        <dbReference type="ARBA" id="ARBA00022687"/>
    </source>
</evidence>
<feature type="repeat" description="ARM" evidence="3">
    <location>
        <begin position="542"/>
        <end position="584"/>
    </location>
</feature>
<evidence type="ECO:0000256" key="3">
    <source>
        <dbReference type="PROSITE-ProRule" id="PRU00259"/>
    </source>
</evidence>
<dbReference type="GO" id="GO:0007026">
    <property type="term" value="P:negative regulation of microtubule depolymerization"/>
    <property type="evidence" value="ECO:0007669"/>
    <property type="project" value="TreeGrafter"/>
</dbReference>
<dbReference type="GO" id="GO:0008013">
    <property type="term" value="F:beta-catenin binding"/>
    <property type="evidence" value="ECO:0007669"/>
    <property type="project" value="InterPro"/>
</dbReference>
<feature type="region of interest" description="Disordered" evidence="4">
    <location>
        <begin position="1"/>
        <end position="20"/>
    </location>
</feature>
<dbReference type="SUPFAM" id="SSF48371">
    <property type="entry name" value="ARM repeat"/>
    <property type="match status" value="1"/>
</dbReference>
<dbReference type="GO" id="GO:0005881">
    <property type="term" value="C:cytoplasmic microtubule"/>
    <property type="evidence" value="ECO:0007669"/>
    <property type="project" value="TreeGrafter"/>
</dbReference>
<protein>
    <recommendedName>
        <fullName evidence="5">Protein zer-1 homolog-like C-terminal domain-containing protein</fullName>
    </recommendedName>
</protein>
<dbReference type="GO" id="GO:0001708">
    <property type="term" value="P:cell fate specification"/>
    <property type="evidence" value="ECO:0007669"/>
    <property type="project" value="TreeGrafter"/>
</dbReference>
<feature type="region of interest" description="Disordered" evidence="4">
    <location>
        <begin position="987"/>
        <end position="1038"/>
    </location>
</feature>
<dbReference type="InterPro" id="IPR000225">
    <property type="entry name" value="Armadillo"/>
</dbReference>
<feature type="region of interest" description="Disordered" evidence="4">
    <location>
        <begin position="135"/>
        <end position="186"/>
    </location>
</feature>
<dbReference type="PANTHER" id="PTHR12607">
    <property type="entry name" value="ADENOMATOUS POLYPOSIS COLI PROTEIN FAMILY"/>
    <property type="match status" value="1"/>
</dbReference>
<dbReference type="EnsemblMetazoa" id="AMAM013502-RA">
    <property type="protein sequence ID" value="AMAM013502-PA"/>
    <property type="gene ID" value="AMAM013502"/>
</dbReference>
<dbReference type="Proteomes" id="UP000075901">
    <property type="component" value="Unassembled WGS sequence"/>
</dbReference>
<dbReference type="Pfam" id="PF22964">
    <property type="entry name" value="ZER1-like_2nd"/>
    <property type="match status" value="1"/>
</dbReference>
<keyword evidence="7" id="KW-1185">Reference proteome</keyword>
<dbReference type="InterPro" id="IPR009223">
    <property type="entry name" value="APC_rpt"/>
</dbReference>
<feature type="region of interest" description="Disordered" evidence="4">
    <location>
        <begin position="678"/>
        <end position="705"/>
    </location>
</feature>
<proteinExistence type="inferred from homology"/>
<dbReference type="GO" id="GO:0007399">
    <property type="term" value="P:nervous system development"/>
    <property type="evidence" value="ECO:0007669"/>
    <property type="project" value="TreeGrafter"/>
</dbReference>
<organism evidence="6 7">
    <name type="scientific">Anopheles maculatus</name>
    <dbReference type="NCBI Taxonomy" id="74869"/>
    <lineage>
        <taxon>Eukaryota</taxon>
        <taxon>Metazoa</taxon>
        <taxon>Ecdysozoa</taxon>
        <taxon>Arthropoda</taxon>
        <taxon>Hexapoda</taxon>
        <taxon>Insecta</taxon>
        <taxon>Pterygota</taxon>
        <taxon>Neoptera</taxon>
        <taxon>Endopterygota</taxon>
        <taxon>Diptera</taxon>
        <taxon>Nematocera</taxon>
        <taxon>Culicoidea</taxon>
        <taxon>Culicidae</taxon>
        <taxon>Anophelinae</taxon>
        <taxon>Anopheles</taxon>
        <taxon>Anopheles maculatus group</taxon>
    </lineage>
</organism>
<dbReference type="Gene3D" id="1.25.10.10">
    <property type="entry name" value="Leucine-rich Repeat Variant"/>
    <property type="match status" value="1"/>
</dbReference>
<dbReference type="Pfam" id="PF18797">
    <property type="entry name" value="APC_rep"/>
    <property type="match status" value="1"/>
</dbReference>
<feature type="region of interest" description="Disordered" evidence="4">
    <location>
        <begin position="1178"/>
        <end position="1203"/>
    </location>
</feature>
<feature type="region of interest" description="Disordered" evidence="4">
    <location>
        <begin position="892"/>
        <end position="936"/>
    </location>
</feature>
<name>A0A182SU71_9DIPT</name>
<feature type="compositionally biased region" description="Gly residues" evidence="4">
    <location>
        <begin position="135"/>
        <end position="148"/>
    </location>
</feature>
<dbReference type="GO" id="GO:0016477">
    <property type="term" value="P:cell migration"/>
    <property type="evidence" value="ECO:0007669"/>
    <property type="project" value="TreeGrafter"/>
</dbReference>
<dbReference type="Pfam" id="PF05923">
    <property type="entry name" value="APC_r"/>
    <property type="match status" value="3"/>
</dbReference>
<dbReference type="GO" id="GO:0030877">
    <property type="term" value="C:beta-catenin destruction complex"/>
    <property type="evidence" value="ECO:0007669"/>
    <property type="project" value="TreeGrafter"/>
</dbReference>
<evidence type="ECO:0000256" key="4">
    <source>
        <dbReference type="SAM" id="MobiDB-lite"/>
    </source>
</evidence>
<dbReference type="GO" id="GO:0016342">
    <property type="term" value="C:catenin complex"/>
    <property type="evidence" value="ECO:0007669"/>
    <property type="project" value="TreeGrafter"/>
</dbReference>